<reference evidence="3 4" key="1">
    <citation type="submission" date="2023-05" db="EMBL/GenBank/DDBJ databases">
        <title>B98-5 Cell Line De Novo Hybrid Assembly: An Optical Mapping Approach.</title>
        <authorList>
            <person name="Kananen K."/>
            <person name="Auerbach J.A."/>
            <person name="Kautto E."/>
            <person name="Blachly J.S."/>
        </authorList>
    </citation>
    <scope>NUCLEOTIDE SEQUENCE [LARGE SCALE GENOMIC DNA]</scope>
    <source>
        <strain evidence="3">B95-8</strain>
        <tissue evidence="3">Cell line</tissue>
    </source>
</reference>
<name>A0ABQ9U2P4_SAGOE</name>
<dbReference type="InterPro" id="IPR046852">
    <property type="entry name" value="Neurobeachin_a-sol"/>
</dbReference>
<dbReference type="InterPro" id="IPR016024">
    <property type="entry name" value="ARM-type_fold"/>
</dbReference>
<dbReference type="EMBL" id="JASSZA010000016">
    <property type="protein sequence ID" value="KAK2091044.1"/>
    <property type="molecule type" value="Genomic_DNA"/>
</dbReference>
<proteinExistence type="predicted"/>
<organism evidence="3 4">
    <name type="scientific">Saguinus oedipus</name>
    <name type="common">Cotton-top tamarin</name>
    <name type="synonym">Oedipomidas oedipus</name>
    <dbReference type="NCBI Taxonomy" id="9490"/>
    <lineage>
        <taxon>Eukaryota</taxon>
        <taxon>Metazoa</taxon>
        <taxon>Chordata</taxon>
        <taxon>Craniata</taxon>
        <taxon>Vertebrata</taxon>
        <taxon>Euteleostomi</taxon>
        <taxon>Mammalia</taxon>
        <taxon>Eutheria</taxon>
        <taxon>Euarchontoglires</taxon>
        <taxon>Primates</taxon>
        <taxon>Haplorrhini</taxon>
        <taxon>Platyrrhini</taxon>
        <taxon>Cebidae</taxon>
        <taxon>Callitrichinae</taxon>
        <taxon>Saguinus</taxon>
    </lineage>
</organism>
<dbReference type="SUPFAM" id="SSF48371">
    <property type="entry name" value="ARM repeat"/>
    <property type="match status" value="1"/>
</dbReference>
<protein>
    <submittedName>
        <fullName evidence="3">Neurobeachin-like protein 2</fullName>
    </submittedName>
</protein>
<evidence type="ECO:0000256" key="1">
    <source>
        <dbReference type="ARBA" id="ARBA00022574"/>
    </source>
</evidence>
<evidence type="ECO:0000313" key="4">
    <source>
        <dbReference type="Proteomes" id="UP001266305"/>
    </source>
</evidence>
<dbReference type="InterPro" id="IPR013320">
    <property type="entry name" value="ConA-like_dom_sf"/>
</dbReference>
<dbReference type="Gene3D" id="1.25.10.10">
    <property type="entry name" value="Leucine-rich Repeat Variant"/>
    <property type="match status" value="1"/>
</dbReference>
<sequence>MEPALGPGVQKDLGYLQQWLKAFVGTFKKSITLSSLEPRRPEEAGAEVPLLPLDALHVLAEQLHPEDLEQALLLLKLFVILCRNLENIEAARGQVLAPRVLALLTKLVAELKGCPPPQGRGAQLENVALHALLLCEGLFDPYQTWRRQRSGEVISSKEKSKYKFPPAALPQEFRAFFQGQALPLSPLAPPGPAPNQGPFLQFLDPVSTRPRDTRGVSTCCSLAAGESDAQDSYGHLFTGGPVNLFSLVTLLPCPLSPLIGGRLARTLDGLKVGDGLEEESLQNADRLPPVLLLRLIHLFCAVLAGGKENGQMAVSDGSVQGLLSVVRGWGCGPAQDPHLVPLALEALVGAVHVLHASRAPPRGPELRALLESYFHVLNADWPAGVSSGPEEALVTLRVSMLDAIPTMLACEDRPVLQATFLSNNCFEHLTRLIQNSKLYLQARAPPEGDSDLATRLLTEPDVQKVLDQDTDAIAVHVVRVLTCIMSGSPSAKEVFKERIGYPHLQEVLQSHGPPTHRLLQELLNMAVEGDHSICPPPPICNEQPVLVLVQWLPSLPTAELRLFLAQRLRWLCDSCPASRATCVQAGLVGCLLETLSTGLALGARCQEQLLALLQALGRVSLRPMELRHLLRPPPGLDSEPGGAEAGKARHAGAVIRALSGMARHQGPARALRYFDLKPSMAGIMVPPVQRWPGPGFTFHAWLCLHPMDAAPTPAPTRPLQRKQLYSFFTSSGSGFEAFFTAAGTLVVAVCTRKEYLTMSLPEVSFADSAWHCVAIIHVPGRRPFSQNLVHVYKDGRLVKTAPLRCPSLSEVCQARFGEALGRPQTLATGVRAAMGVTPFSSCCIGSAGHRTTTTTTGLPTPPVPTTLAYSHPTLTRSQSVPASAGLGWGSGLVAPLQEGSINSTLAGTQDTRWGSPTSLEGELGAVAIFHEALQAAAVRTLCTLGMQHPLLLLQARS</sequence>
<dbReference type="InterPro" id="IPR011989">
    <property type="entry name" value="ARM-like"/>
</dbReference>
<evidence type="ECO:0000313" key="3">
    <source>
        <dbReference type="EMBL" id="KAK2091044.1"/>
    </source>
</evidence>
<dbReference type="Proteomes" id="UP001266305">
    <property type="component" value="Unassembled WGS sequence"/>
</dbReference>
<keyword evidence="4" id="KW-1185">Reference proteome</keyword>
<accession>A0ABQ9U2P4</accession>
<gene>
    <name evidence="3" type="primary">NBEAL2_1</name>
    <name evidence="3" type="ORF">P7K49_030328</name>
</gene>
<comment type="caution">
    <text evidence="3">The sequence shown here is derived from an EMBL/GenBank/DDBJ whole genome shotgun (WGS) entry which is preliminary data.</text>
</comment>
<keyword evidence="1" id="KW-0853">WD repeat</keyword>
<evidence type="ECO:0000259" key="2">
    <source>
        <dbReference type="Pfam" id="PF20425"/>
    </source>
</evidence>
<dbReference type="PANTHER" id="PTHR13743:SF111">
    <property type="entry name" value="NEUROBEACHIN-LIKE PROTEIN 2"/>
    <property type="match status" value="1"/>
</dbReference>
<dbReference type="PANTHER" id="PTHR13743">
    <property type="entry name" value="BEIGE/BEACH-RELATED"/>
    <property type="match status" value="1"/>
</dbReference>
<dbReference type="InterPro" id="IPR050865">
    <property type="entry name" value="BEACH_Domain"/>
</dbReference>
<dbReference type="SUPFAM" id="SSF49899">
    <property type="entry name" value="Concanavalin A-like lectins/glucanases"/>
    <property type="match status" value="1"/>
</dbReference>
<dbReference type="Pfam" id="PF20425">
    <property type="entry name" value="Neurobeachin"/>
    <property type="match status" value="1"/>
</dbReference>
<feature type="domain" description="Neurobeachin alpha-solenoid region" evidence="2">
    <location>
        <begin position="470"/>
        <end position="598"/>
    </location>
</feature>